<dbReference type="Gene3D" id="3.30.70.3170">
    <property type="match status" value="1"/>
</dbReference>
<evidence type="ECO:0000256" key="6">
    <source>
        <dbReference type="ARBA" id="ARBA00022741"/>
    </source>
</evidence>
<evidence type="ECO:0000256" key="1">
    <source>
        <dbReference type="ARBA" id="ARBA00004947"/>
    </source>
</evidence>
<evidence type="ECO:0000256" key="4">
    <source>
        <dbReference type="ARBA" id="ARBA00019487"/>
    </source>
</evidence>
<keyword evidence="6" id="KW-0547">Nucleotide-binding</keyword>
<evidence type="ECO:0000313" key="15">
    <source>
        <dbReference type="Proteomes" id="UP001479436"/>
    </source>
</evidence>
<evidence type="ECO:0000259" key="11">
    <source>
        <dbReference type="Pfam" id="PF00288"/>
    </source>
</evidence>
<feature type="domain" description="Galactokinase N-terminal" evidence="13">
    <location>
        <begin position="34"/>
        <end position="82"/>
    </location>
</feature>
<keyword evidence="15" id="KW-1185">Reference proteome</keyword>
<dbReference type="InterPro" id="IPR036554">
    <property type="entry name" value="GHMP_kinase_C_sf"/>
</dbReference>
<dbReference type="Proteomes" id="UP001479436">
    <property type="component" value="Unassembled WGS sequence"/>
</dbReference>
<dbReference type="PANTHER" id="PTHR10457">
    <property type="entry name" value="MEVALONATE KINASE/GALACTOKINASE"/>
    <property type="match status" value="1"/>
</dbReference>
<dbReference type="PIRSF" id="PIRSF000530">
    <property type="entry name" value="Galactokinase"/>
    <property type="match status" value="1"/>
</dbReference>
<dbReference type="InterPro" id="IPR013750">
    <property type="entry name" value="GHMP_kinase_C_dom"/>
</dbReference>
<comment type="pathway">
    <text evidence="1">Carbohydrate metabolism; galactose metabolism.</text>
</comment>
<dbReference type="InterPro" id="IPR014721">
    <property type="entry name" value="Ribsml_uS5_D2-typ_fold_subgr"/>
</dbReference>
<dbReference type="EMBL" id="JASJQH010001011">
    <property type="protein sequence ID" value="KAK9762308.1"/>
    <property type="molecule type" value="Genomic_DNA"/>
</dbReference>
<keyword evidence="5 14" id="KW-0808">Transferase</keyword>
<dbReference type="Pfam" id="PF08544">
    <property type="entry name" value="GHMP_kinases_C"/>
    <property type="match status" value="1"/>
</dbReference>
<name>A0ABR2WL93_9FUNG</name>
<dbReference type="InterPro" id="IPR006204">
    <property type="entry name" value="GHMP_kinase_N_dom"/>
</dbReference>
<reference evidence="14 15" key="1">
    <citation type="submission" date="2023-04" db="EMBL/GenBank/DDBJ databases">
        <title>Genome of Basidiobolus ranarum AG-B5.</title>
        <authorList>
            <person name="Stajich J.E."/>
            <person name="Carter-House D."/>
            <person name="Gryganskyi A."/>
        </authorList>
    </citation>
    <scope>NUCLEOTIDE SEQUENCE [LARGE SCALE GENOMIC DNA]</scope>
    <source>
        <strain evidence="14 15">AG-B5</strain>
    </source>
</reference>
<evidence type="ECO:0000256" key="10">
    <source>
        <dbReference type="ARBA" id="ARBA00049538"/>
    </source>
</evidence>
<feature type="domain" description="GHMP kinase C-terminal" evidence="12">
    <location>
        <begin position="401"/>
        <end position="471"/>
    </location>
</feature>
<dbReference type="PRINTS" id="PR00959">
    <property type="entry name" value="MEVGALKINASE"/>
</dbReference>
<comment type="catalytic activity">
    <reaction evidence="10">
        <text>alpha-D-galactose + ATP = alpha-D-galactose 1-phosphate + ADP + H(+)</text>
        <dbReference type="Rhea" id="RHEA:13553"/>
        <dbReference type="ChEBI" id="CHEBI:15378"/>
        <dbReference type="ChEBI" id="CHEBI:28061"/>
        <dbReference type="ChEBI" id="CHEBI:30616"/>
        <dbReference type="ChEBI" id="CHEBI:58336"/>
        <dbReference type="ChEBI" id="CHEBI:456216"/>
        <dbReference type="EC" id="2.7.1.6"/>
    </reaction>
    <physiologicalReaction direction="left-to-right" evidence="10">
        <dbReference type="Rhea" id="RHEA:13554"/>
    </physiologicalReaction>
</comment>
<dbReference type="PROSITE" id="PS00106">
    <property type="entry name" value="GALACTOKINASE"/>
    <property type="match status" value="1"/>
</dbReference>
<dbReference type="SUPFAM" id="SSF54211">
    <property type="entry name" value="Ribosomal protein S5 domain 2-like"/>
    <property type="match status" value="1"/>
</dbReference>
<dbReference type="Pfam" id="PF00288">
    <property type="entry name" value="GHMP_kinases_N"/>
    <property type="match status" value="1"/>
</dbReference>
<proteinExistence type="inferred from homology"/>
<dbReference type="Pfam" id="PF10509">
    <property type="entry name" value="GalKase_gal_bdg"/>
    <property type="match status" value="1"/>
</dbReference>
<evidence type="ECO:0000313" key="14">
    <source>
        <dbReference type="EMBL" id="KAK9762308.1"/>
    </source>
</evidence>
<dbReference type="PRINTS" id="PR00473">
    <property type="entry name" value="GALCTOKINASE"/>
</dbReference>
<comment type="similarity">
    <text evidence="2">Belongs to the GHMP kinase family. GalK subfamily.</text>
</comment>
<evidence type="ECO:0000256" key="9">
    <source>
        <dbReference type="ARBA" id="ARBA00029590"/>
    </source>
</evidence>
<keyword evidence="8" id="KW-0067">ATP-binding</keyword>
<dbReference type="PROSITE" id="PS00627">
    <property type="entry name" value="GHMP_KINASES_ATP"/>
    <property type="match status" value="1"/>
</dbReference>
<dbReference type="NCBIfam" id="TIGR00131">
    <property type="entry name" value="gal_kin"/>
    <property type="match status" value="1"/>
</dbReference>
<evidence type="ECO:0000256" key="5">
    <source>
        <dbReference type="ARBA" id="ARBA00022679"/>
    </source>
</evidence>
<keyword evidence="7" id="KW-0418">Kinase</keyword>
<dbReference type="InterPro" id="IPR006203">
    <property type="entry name" value="GHMP_knse_ATP-bd_CS"/>
</dbReference>
<sequence length="512" mass="57433">MSQDNFIPTTKSIVDIYAETKIPTQIKRYRELLQKFKSIYGFEAEFIARSPGRVNIIGEHIDYAGFPVLPMAVDRDCLIAVATTSLDSKVRVANVNPKFPTGEFTFIDRDRIVDIDDTIHEWTNYFRAGYKGMLESLKLEKPAGMFCLMDGSVPSGAGMSSSSAFVCTSSIATMVANKKNLSKNDIVQIAIASERYVGTNGGGMDQTASVMSHADAATFIEFHPKFHTTPIHFPKTIPAISFVVANTMVTADKVVSAPVCYNLRVVETRVAALLLAKELNLLEEKPQTLKEVMDLYFTTNEEPSHTSVTERWINRLTKMLELVDQLIVRREGYTLSEMAKAVGLSENELHARFMSKYPIRTDIFHIYTRAVHVYSEALRVVKFRDVCESNQGTIEDSQHVLNQLGELMNESQTSCRDYYHCSCKELDELTLICRKAGAFGSRLTGAGWGGCTVSMVPEDQEHNFIETVKNEYFRPKFPDFTEEQLNDVIFSSRPSSGAFIYKKYSAVNPFGG</sequence>
<evidence type="ECO:0000256" key="2">
    <source>
        <dbReference type="ARBA" id="ARBA00006566"/>
    </source>
</evidence>
<dbReference type="Gene3D" id="1.20.1440.340">
    <property type="match status" value="1"/>
</dbReference>
<evidence type="ECO:0000256" key="7">
    <source>
        <dbReference type="ARBA" id="ARBA00022777"/>
    </source>
</evidence>
<dbReference type="InterPro" id="IPR020568">
    <property type="entry name" value="Ribosomal_Su5_D2-typ_SF"/>
</dbReference>
<dbReference type="InterPro" id="IPR019539">
    <property type="entry name" value="GalKase_N"/>
</dbReference>
<protein>
    <recommendedName>
        <fullName evidence="4">Galactokinase</fullName>
        <ecNumber evidence="3">2.7.1.6</ecNumber>
    </recommendedName>
    <alternativeName>
        <fullName evidence="9">Galactose kinase</fullName>
    </alternativeName>
</protein>
<comment type="caution">
    <text evidence="14">The sequence shown here is derived from an EMBL/GenBank/DDBJ whole genome shotgun (WGS) entry which is preliminary data.</text>
</comment>
<evidence type="ECO:0000256" key="3">
    <source>
        <dbReference type="ARBA" id="ARBA00012315"/>
    </source>
</evidence>
<dbReference type="GO" id="GO:0004335">
    <property type="term" value="F:galactokinase activity"/>
    <property type="evidence" value="ECO:0007669"/>
    <property type="project" value="UniProtKB-EC"/>
</dbReference>
<dbReference type="InterPro" id="IPR006206">
    <property type="entry name" value="Mevalonate/galactokinase"/>
</dbReference>
<evidence type="ECO:0000259" key="12">
    <source>
        <dbReference type="Pfam" id="PF08544"/>
    </source>
</evidence>
<gene>
    <name evidence="14" type="primary">GAL1_4</name>
    <name evidence="14" type="ORF">K7432_012098</name>
</gene>
<dbReference type="InterPro" id="IPR000705">
    <property type="entry name" value="Galactokinase"/>
</dbReference>
<dbReference type="SUPFAM" id="SSF55060">
    <property type="entry name" value="GHMP Kinase, C-terminal domain"/>
    <property type="match status" value="1"/>
</dbReference>
<feature type="domain" description="GHMP kinase N-terminal" evidence="11">
    <location>
        <begin position="130"/>
        <end position="212"/>
    </location>
</feature>
<evidence type="ECO:0000259" key="13">
    <source>
        <dbReference type="Pfam" id="PF10509"/>
    </source>
</evidence>
<accession>A0ABR2WL93</accession>
<evidence type="ECO:0000256" key="8">
    <source>
        <dbReference type="ARBA" id="ARBA00022840"/>
    </source>
</evidence>
<dbReference type="EC" id="2.7.1.6" evidence="3"/>
<organism evidence="14 15">
    <name type="scientific">Basidiobolus ranarum</name>
    <dbReference type="NCBI Taxonomy" id="34480"/>
    <lineage>
        <taxon>Eukaryota</taxon>
        <taxon>Fungi</taxon>
        <taxon>Fungi incertae sedis</taxon>
        <taxon>Zoopagomycota</taxon>
        <taxon>Entomophthoromycotina</taxon>
        <taxon>Basidiobolomycetes</taxon>
        <taxon>Basidiobolales</taxon>
        <taxon>Basidiobolaceae</taxon>
        <taxon>Basidiobolus</taxon>
    </lineage>
</organism>
<dbReference type="Gene3D" id="3.30.230.10">
    <property type="match status" value="1"/>
</dbReference>
<dbReference type="InterPro" id="IPR019741">
    <property type="entry name" value="Galactokinase_CS"/>
</dbReference>
<dbReference type="PANTHER" id="PTHR10457:SF7">
    <property type="entry name" value="GALACTOKINASE-RELATED"/>
    <property type="match status" value="1"/>
</dbReference>